<keyword evidence="1" id="KW-0812">Transmembrane</keyword>
<evidence type="ECO:0000256" key="1">
    <source>
        <dbReference type="SAM" id="Phobius"/>
    </source>
</evidence>
<evidence type="ECO:0000313" key="2">
    <source>
        <dbReference type="EMBL" id="UXD21798.1"/>
    </source>
</evidence>
<proteinExistence type="predicted"/>
<organism evidence="2 3">
    <name type="scientific">Ignicoccus pacificus DSM 13166</name>
    <dbReference type="NCBI Taxonomy" id="940294"/>
    <lineage>
        <taxon>Archaea</taxon>
        <taxon>Thermoproteota</taxon>
        <taxon>Thermoprotei</taxon>
        <taxon>Desulfurococcales</taxon>
        <taxon>Desulfurococcaceae</taxon>
        <taxon>Ignicoccus</taxon>
    </lineage>
</organism>
<evidence type="ECO:0000313" key="3">
    <source>
        <dbReference type="Proteomes" id="UP001063698"/>
    </source>
</evidence>
<name>A0A977PKB5_9CREN</name>
<dbReference type="AlphaFoldDB" id="A0A977PKB5"/>
<protein>
    <submittedName>
        <fullName evidence="2">ABC transporter</fullName>
    </submittedName>
</protein>
<keyword evidence="1" id="KW-0472">Membrane</keyword>
<accession>A0A977PKB5</accession>
<dbReference type="KEGG" id="ipc:IPA_08245"/>
<sequence length="378" mass="40997">MKVGKMRRFALYLLAALLLLPLLQAARPAGPVILVDLAHGENTRGLCLFMKMMPEAYWEILVPSKNYQLPPCSVKPYKVLVGDFSSRQVVEALKEVDAVIIGQPTQYFTKAELKEIANWFKSTPGKVLWCAGDSDYPAQGGNMEVADHACDAVFEAVGAKIRLDFVSVEDVNSNAGRAYRVIGIVKPDPRYDAQIIAYGAHKVLFHGPGAVAWVDKNGNWHKLTDPNTPKNIIKIVVTSNGGRIVEHQPVAPGAPGEFGKAHHVGETGVFVLMGAEVIGNKPPYSVIIASGESPYGGYQPMDTFRYHGIPLDGPRFVRNVMLWSLSYPAELGIAQQLNNNIMHVEAQVAKVAQIMPVTYAAVAIAVIASALALFAILG</sequence>
<dbReference type="Proteomes" id="UP001063698">
    <property type="component" value="Chromosome"/>
</dbReference>
<feature type="transmembrane region" description="Helical" evidence="1">
    <location>
        <begin position="357"/>
        <end position="377"/>
    </location>
</feature>
<keyword evidence="3" id="KW-1185">Reference proteome</keyword>
<gene>
    <name evidence="2" type="ORF">IPA_08245</name>
</gene>
<keyword evidence="1" id="KW-1133">Transmembrane helix</keyword>
<dbReference type="EMBL" id="CP006868">
    <property type="protein sequence ID" value="UXD21798.1"/>
    <property type="molecule type" value="Genomic_DNA"/>
</dbReference>
<reference evidence="2" key="1">
    <citation type="submission" date="2013-11" db="EMBL/GenBank/DDBJ databases">
        <title>Comparative genomics of Ignicoccus.</title>
        <authorList>
            <person name="Podar M."/>
        </authorList>
    </citation>
    <scope>NUCLEOTIDE SEQUENCE</scope>
    <source>
        <strain evidence="2">DSM 13166</strain>
    </source>
</reference>